<protein>
    <submittedName>
        <fullName evidence="1">Ribonuclease R</fullName>
    </submittedName>
</protein>
<keyword evidence="2" id="KW-1185">Reference proteome</keyword>
<dbReference type="RefSeq" id="WP_112665413.1">
    <property type="nucleotide sequence ID" value="NZ_QKVO01000005.1"/>
</dbReference>
<reference evidence="2" key="1">
    <citation type="submission" date="2018-06" db="EMBL/GenBank/DDBJ databases">
        <authorList>
            <person name="Martinez Ocampo F."/>
            <person name="Quiroz Castaneda R.E."/>
            <person name="Rojas Lopez X."/>
        </authorList>
    </citation>
    <scope>NUCLEOTIDE SEQUENCE [LARGE SCALE GENOMIC DNA]</scope>
    <source>
        <strain evidence="2">INIFAP02</strain>
    </source>
</reference>
<gene>
    <name evidence="1" type="ORF">DNK47_01775</name>
</gene>
<dbReference type="AlphaFoldDB" id="A0A328PPK4"/>
<sequence length="176" mass="20402">MAESVNKPKTNLSEKQIEDILIKLLLVDPKPIPFNVLKSKFFRYIRFHHSQAFLSDETFSCTLNSLKQRYLIGENQYGKWYIDYLDYKPSGRFGKGFIDINEQGNGFITVKQGAEKFKKSSHFVHRKNLNGAKSGNYVKFEELEPQFKKKRVSRFSLIDATVVEILEEPNDSNVAN</sequence>
<name>A0A328PPK4_9MOLU</name>
<accession>A0A328PPK4</accession>
<dbReference type="EMBL" id="QKVO01000005">
    <property type="protein sequence ID" value="RAO95066.1"/>
    <property type="molecule type" value="Genomic_DNA"/>
</dbReference>
<comment type="caution">
    <text evidence="1">The sequence shown here is derived from an EMBL/GenBank/DDBJ whole genome shotgun (WGS) entry which is preliminary data.</text>
</comment>
<proteinExistence type="predicted"/>
<organism evidence="1 2">
    <name type="scientific">Mycoplasma wenyonii</name>
    <dbReference type="NCBI Taxonomy" id="65123"/>
    <lineage>
        <taxon>Bacteria</taxon>
        <taxon>Bacillati</taxon>
        <taxon>Mycoplasmatota</taxon>
        <taxon>Mollicutes</taxon>
        <taxon>Mycoplasmataceae</taxon>
        <taxon>Mycoplasma</taxon>
    </lineage>
</organism>
<dbReference type="Proteomes" id="UP000249762">
    <property type="component" value="Unassembled WGS sequence"/>
</dbReference>
<evidence type="ECO:0000313" key="1">
    <source>
        <dbReference type="EMBL" id="RAO95066.1"/>
    </source>
</evidence>
<evidence type="ECO:0000313" key="2">
    <source>
        <dbReference type="Proteomes" id="UP000249762"/>
    </source>
</evidence>
<dbReference type="OrthoDB" id="398130at2"/>